<keyword evidence="2" id="KW-1185">Reference proteome</keyword>
<dbReference type="Proteomes" id="UP001066276">
    <property type="component" value="Chromosome 3_2"/>
</dbReference>
<reference evidence="1" key="1">
    <citation type="journal article" date="2022" name="bioRxiv">
        <title>Sequencing and chromosome-scale assembly of the giantPleurodeles waltlgenome.</title>
        <authorList>
            <person name="Brown T."/>
            <person name="Elewa A."/>
            <person name="Iarovenko S."/>
            <person name="Subramanian E."/>
            <person name="Araus A.J."/>
            <person name="Petzold A."/>
            <person name="Susuki M."/>
            <person name="Suzuki K.-i.T."/>
            <person name="Hayashi T."/>
            <person name="Toyoda A."/>
            <person name="Oliveira C."/>
            <person name="Osipova E."/>
            <person name="Leigh N.D."/>
            <person name="Simon A."/>
            <person name="Yun M.H."/>
        </authorList>
    </citation>
    <scope>NUCLEOTIDE SEQUENCE</scope>
    <source>
        <strain evidence="1">20211129_DDA</strain>
        <tissue evidence="1">Liver</tissue>
    </source>
</reference>
<sequence length="172" mass="18737">MPEHWRGVGGAVCGRKWGHSGSEDQISIIAADSQGTSGLTKRRWKGAQGCADSLPSLKQISFLRKFIYGARGIRSGYCCAFKGQLSAPCMLTERGARASCTRCDSVYVTEERKHMYSVDLVSVHRYLASVGSQVAAPLLCPGHTLRPSATATTDHSLARHAVPVLRRLFSWI</sequence>
<name>A0AAV7TIY7_PLEWA</name>
<accession>A0AAV7TIY7</accession>
<organism evidence="1 2">
    <name type="scientific">Pleurodeles waltl</name>
    <name type="common">Iberian ribbed newt</name>
    <dbReference type="NCBI Taxonomy" id="8319"/>
    <lineage>
        <taxon>Eukaryota</taxon>
        <taxon>Metazoa</taxon>
        <taxon>Chordata</taxon>
        <taxon>Craniata</taxon>
        <taxon>Vertebrata</taxon>
        <taxon>Euteleostomi</taxon>
        <taxon>Amphibia</taxon>
        <taxon>Batrachia</taxon>
        <taxon>Caudata</taxon>
        <taxon>Salamandroidea</taxon>
        <taxon>Salamandridae</taxon>
        <taxon>Pleurodelinae</taxon>
        <taxon>Pleurodeles</taxon>
    </lineage>
</organism>
<evidence type="ECO:0000313" key="1">
    <source>
        <dbReference type="EMBL" id="KAJ1176241.1"/>
    </source>
</evidence>
<gene>
    <name evidence="1" type="ORF">NDU88_001523</name>
</gene>
<comment type="caution">
    <text evidence="1">The sequence shown here is derived from an EMBL/GenBank/DDBJ whole genome shotgun (WGS) entry which is preliminary data.</text>
</comment>
<dbReference type="EMBL" id="JANPWB010000006">
    <property type="protein sequence ID" value="KAJ1176241.1"/>
    <property type="molecule type" value="Genomic_DNA"/>
</dbReference>
<protein>
    <submittedName>
        <fullName evidence="1">Uncharacterized protein</fullName>
    </submittedName>
</protein>
<proteinExistence type="predicted"/>
<dbReference type="AlphaFoldDB" id="A0AAV7TIY7"/>
<evidence type="ECO:0000313" key="2">
    <source>
        <dbReference type="Proteomes" id="UP001066276"/>
    </source>
</evidence>